<accession>A0A061FBC9</accession>
<sequence>MLTQSNRGQLHYCDWCIYITKVHQFTSFYHLFGYCPAWRWNQHTKIQKTGDGHFRLIIWGLVEFECFFKGEGICPLIFKVVENTLVLNL</sequence>
<dbReference type="Proteomes" id="UP000026915">
    <property type="component" value="Chromosome 5"/>
</dbReference>
<dbReference type="HOGENOM" id="CLU_2459221_0_0_1"/>
<organism evidence="1 2">
    <name type="scientific">Theobroma cacao</name>
    <name type="common">Cacao</name>
    <name type="synonym">Cocoa</name>
    <dbReference type="NCBI Taxonomy" id="3641"/>
    <lineage>
        <taxon>Eukaryota</taxon>
        <taxon>Viridiplantae</taxon>
        <taxon>Streptophyta</taxon>
        <taxon>Embryophyta</taxon>
        <taxon>Tracheophyta</taxon>
        <taxon>Spermatophyta</taxon>
        <taxon>Magnoliopsida</taxon>
        <taxon>eudicotyledons</taxon>
        <taxon>Gunneridae</taxon>
        <taxon>Pentapetalae</taxon>
        <taxon>rosids</taxon>
        <taxon>malvids</taxon>
        <taxon>Malvales</taxon>
        <taxon>Malvaceae</taxon>
        <taxon>Byttnerioideae</taxon>
        <taxon>Theobroma</taxon>
    </lineage>
</organism>
<reference evidence="1 2" key="1">
    <citation type="journal article" date="2013" name="Genome Biol.">
        <title>The genome sequence of the most widely cultivated cacao type and its use to identify candidate genes regulating pod color.</title>
        <authorList>
            <person name="Motamayor J.C."/>
            <person name="Mockaitis K."/>
            <person name="Schmutz J."/>
            <person name="Haiminen N."/>
            <person name="Iii D.L."/>
            <person name="Cornejo O."/>
            <person name="Findley S.D."/>
            <person name="Zheng P."/>
            <person name="Utro F."/>
            <person name="Royaert S."/>
            <person name="Saski C."/>
            <person name="Jenkins J."/>
            <person name="Podicheti R."/>
            <person name="Zhao M."/>
            <person name="Scheffler B.E."/>
            <person name="Stack J.C."/>
            <person name="Feltus F.A."/>
            <person name="Mustiga G.M."/>
            <person name="Amores F."/>
            <person name="Phillips W."/>
            <person name="Marelli J.P."/>
            <person name="May G.D."/>
            <person name="Shapiro H."/>
            <person name="Ma J."/>
            <person name="Bustamante C.D."/>
            <person name="Schnell R.J."/>
            <person name="Main D."/>
            <person name="Gilbert D."/>
            <person name="Parida L."/>
            <person name="Kuhn D.N."/>
        </authorList>
    </citation>
    <scope>NUCLEOTIDE SEQUENCE [LARGE SCALE GENOMIC DNA]</scope>
    <source>
        <strain evidence="2">cv. Matina 1-6</strain>
    </source>
</reference>
<name>A0A061FBC9_THECC</name>
<dbReference type="EMBL" id="CM001883">
    <property type="protein sequence ID" value="EOY11784.1"/>
    <property type="molecule type" value="Genomic_DNA"/>
</dbReference>
<protein>
    <submittedName>
        <fullName evidence="1">Uncharacterized protein</fullName>
    </submittedName>
</protein>
<keyword evidence="2" id="KW-1185">Reference proteome</keyword>
<gene>
    <name evidence="1" type="ORF">TCM_026852</name>
</gene>
<dbReference type="Gramene" id="EOY11784">
    <property type="protein sequence ID" value="EOY11784"/>
    <property type="gene ID" value="TCM_026852"/>
</dbReference>
<dbReference type="AlphaFoldDB" id="A0A061FBC9"/>
<dbReference type="InParanoid" id="A0A061FBC9"/>
<proteinExistence type="predicted"/>
<evidence type="ECO:0000313" key="1">
    <source>
        <dbReference type="EMBL" id="EOY11784.1"/>
    </source>
</evidence>
<evidence type="ECO:0000313" key="2">
    <source>
        <dbReference type="Proteomes" id="UP000026915"/>
    </source>
</evidence>